<keyword evidence="2" id="KW-1185">Reference proteome</keyword>
<comment type="caution">
    <text evidence="1">The sequence shown here is derived from an EMBL/GenBank/DDBJ whole genome shotgun (WGS) entry which is preliminary data.</text>
</comment>
<dbReference type="EMBL" id="CM042889">
    <property type="protein sequence ID" value="KAI4318909.1"/>
    <property type="molecule type" value="Genomic_DNA"/>
</dbReference>
<sequence>MELCRSLVLRFFVILLGSFGIESAIAESGPGTSAGALDVLLQDYAFRAFVRPKTGLAYVGTVPANLTGISVSAMRLRSGSLRMRGVKGYNEFDLPRGVAVSPYVERLVLVYEDLGNWSSVYYQLPGYTYLTPVLGLLAYDASNLSATNLPKLELSTTGDPITIRFTMGKSPPMGSAAKCVSINSLGSVNMSDPISNNQCGSSSTGHFAIAVESIAPSHAPSYPINPLAGGVVPQNRKRRNSSGKMWIIIVSAAGGLALFMLVVSLALWAGKLKRRKEVERMEKEAESGEQLQMTSVGDTKAPAATVTRTQPRLEGEYGP</sequence>
<organism evidence="1 2">
    <name type="scientific">Melastoma candidum</name>
    <dbReference type="NCBI Taxonomy" id="119954"/>
    <lineage>
        <taxon>Eukaryota</taxon>
        <taxon>Viridiplantae</taxon>
        <taxon>Streptophyta</taxon>
        <taxon>Embryophyta</taxon>
        <taxon>Tracheophyta</taxon>
        <taxon>Spermatophyta</taxon>
        <taxon>Magnoliopsida</taxon>
        <taxon>eudicotyledons</taxon>
        <taxon>Gunneridae</taxon>
        <taxon>Pentapetalae</taxon>
        <taxon>rosids</taxon>
        <taxon>malvids</taxon>
        <taxon>Myrtales</taxon>
        <taxon>Melastomataceae</taxon>
        <taxon>Melastomatoideae</taxon>
        <taxon>Melastomateae</taxon>
        <taxon>Melastoma</taxon>
    </lineage>
</organism>
<name>A0ACB9M6F5_9MYRT</name>
<gene>
    <name evidence="1" type="ORF">MLD38_032564</name>
</gene>
<protein>
    <submittedName>
        <fullName evidence="1">Uncharacterized protein</fullName>
    </submittedName>
</protein>
<accession>A0ACB9M6F5</accession>
<evidence type="ECO:0000313" key="2">
    <source>
        <dbReference type="Proteomes" id="UP001057402"/>
    </source>
</evidence>
<dbReference type="Proteomes" id="UP001057402">
    <property type="component" value="Chromosome 10"/>
</dbReference>
<reference evidence="2" key="1">
    <citation type="journal article" date="2023" name="Front. Plant Sci.">
        <title>Chromosomal-level genome assembly of Melastoma candidum provides insights into trichome evolution.</title>
        <authorList>
            <person name="Zhong Y."/>
            <person name="Wu W."/>
            <person name="Sun C."/>
            <person name="Zou P."/>
            <person name="Liu Y."/>
            <person name="Dai S."/>
            <person name="Zhou R."/>
        </authorList>
    </citation>
    <scope>NUCLEOTIDE SEQUENCE [LARGE SCALE GENOMIC DNA]</scope>
</reference>
<evidence type="ECO:0000313" key="1">
    <source>
        <dbReference type="EMBL" id="KAI4318909.1"/>
    </source>
</evidence>
<proteinExistence type="predicted"/>